<proteinExistence type="predicted"/>
<dbReference type="EMBL" id="JAAAML010000003">
    <property type="protein sequence ID" value="MCO6410321.1"/>
    <property type="molecule type" value="Genomic_DNA"/>
</dbReference>
<reference evidence="2 3" key="1">
    <citation type="submission" date="2020-01" db="EMBL/GenBank/DDBJ databases">
        <title>Genomes of bacteria type strains.</title>
        <authorList>
            <person name="Chen J."/>
            <person name="Zhu S."/>
            <person name="Yang J."/>
        </authorList>
    </citation>
    <scope>NUCLEOTIDE SEQUENCE [LARGE SCALE GENOMIC DNA]</scope>
    <source>
        <strain evidence="2 3">DSM 16655</strain>
    </source>
</reference>
<protein>
    <submittedName>
        <fullName evidence="2">Uncharacterized protein</fullName>
    </submittedName>
</protein>
<evidence type="ECO:0000313" key="3">
    <source>
        <dbReference type="Proteomes" id="UP001320715"/>
    </source>
</evidence>
<comment type="caution">
    <text evidence="2">The sequence shown here is derived from an EMBL/GenBank/DDBJ whole genome shotgun (WGS) entry which is preliminary data.</text>
</comment>
<dbReference type="Proteomes" id="UP001320715">
    <property type="component" value="Unassembled WGS sequence"/>
</dbReference>
<feature type="region of interest" description="Disordered" evidence="1">
    <location>
        <begin position="50"/>
        <end position="71"/>
    </location>
</feature>
<evidence type="ECO:0000313" key="2">
    <source>
        <dbReference type="EMBL" id="MCO6410321.1"/>
    </source>
</evidence>
<organism evidence="2 3">
    <name type="scientific">Hoeflea alexandrii</name>
    <dbReference type="NCBI Taxonomy" id="288436"/>
    <lineage>
        <taxon>Bacteria</taxon>
        <taxon>Pseudomonadati</taxon>
        <taxon>Pseudomonadota</taxon>
        <taxon>Alphaproteobacteria</taxon>
        <taxon>Hyphomicrobiales</taxon>
        <taxon>Rhizobiaceae</taxon>
        <taxon>Hoeflea</taxon>
    </lineage>
</organism>
<name>A0ABT1CVU0_9HYPH</name>
<dbReference type="RefSeq" id="WP_252916938.1">
    <property type="nucleotide sequence ID" value="NZ_JAAAML010000003.1"/>
</dbReference>
<evidence type="ECO:0000256" key="1">
    <source>
        <dbReference type="SAM" id="MobiDB-lite"/>
    </source>
</evidence>
<accession>A0ABT1CVU0</accession>
<feature type="compositionally biased region" description="Polar residues" evidence="1">
    <location>
        <begin position="52"/>
        <end position="63"/>
    </location>
</feature>
<sequence>MSSNTDPSLAAQLLGLEVMSDDRHVPDDPASREAQLEKLEMQAAMLLRAATRQGNAGSEQQNGEIEPTAKE</sequence>
<keyword evidence="3" id="KW-1185">Reference proteome</keyword>
<gene>
    <name evidence="2" type="ORF">GTW23_19245</name>
</gene>